<dbReference type="CDD" id="cd03785">
    <property type="entry name" value="GT28_MurG"/>
    <property type="match status" value="1"/>
</dbReference>
<dbReference type="Gene3D" id="3.40.50.2000">
    <property type="entry name" value="Glycogen Phosphorylase B"/>
    <property type="match status" value="2"/>
</dbReference>
<dbReference type="PANTHER" id="PTHR21015">
    <property type="entry name" value="UDP-N-ACETYLGLUCOSAMINE--N-ACETYLMURAMYL-(PENTAPEPTIDE) PYROPHOSPHORYL-UNDECAPRENOL N-ACETYLGLUCOSAMINE TRANSFERASE 1"/>
    <property type="match status" value="1"/>
</dbReference>
<organism evidence="5">
    <name type="scientific">freshwater metagenome</name>
    <dbReference type="NCBI Taxonomy" id="449393"/>
    <lineage>
        <taxon>unclassified sequences</taxon>
        <taxon>metagenomes</taxon>
        <taxon>ecological metagenomes</taxon>
    </lineage>
</organism>
<keyword evidence="2" id="KW-0808">Transferase</keyword>
<dbReference type="Pfam" id="PF03033">
    <property type="entry name" value="Glyco_transf_28"/>
    <property type="match status" value="1"/>
</dbReference>
<feature type="domain" description="Glycosyltransferase family 28 N-terminal" evidence="3">
    <location>
        <begin position="20"/>
        <end position="64"/>
    </location>
</feature>
<dbReference type="InterPro" id="IPR007235">
    <property type="entry name" value="Glyco_trans_28_C"/>
</dbReference>
<dbReference type="GO" id="GO:0005975">
    <property type="term" value="P:carbohydrate metabolic process"/>
    <property type="evidence" value="ECO:0007669"/>
    <property type="project" value="InterPro"/>
</dbReference>
<proteinExistence type="predicted"/>
<keyword evidence="1" id="KW-0328">Glycosyltransferase</keyword>
<evidence type="ECO:0000256" key="1">
    <source>
        <dbReference type="ARBA" id="ARBA00022676"/>
    </source>
</evidence>
<protein>
    <submittedName>
        <fullName evidence="5">Unannotated protein</fullName>
    </submittedName>
</protein>
<evidence type="ECO:0000259" key="3">
    <source>
        <dbReference type="Pfam" id="PF03033"/>
    </source>
</evidence>
<sequence length="288" mass="30603">MAPFSLIRSVQQCFAALDGADLLVGFGGYVSAPAYIAALLRRIPIVIHEANARPGIANKLGALFTQYLATTYDISSGRLSHALIAGLPLKENIVSTFEKAKINWISARAGAKKSLGFNENLPLIFVFGGSQGSVAINSVIEKGRSALGSQKIQVLHSVGSKNSLPISDSMYMSSHYISDMATAYLAADIIISRSGAVSCAEINTLGKYALFIPLPVGNGEQELNAQPLVDQGRAEVIAQKDFTASWLEQNLNRLIEFSKNAPIEGSEQDIVAASKIAALMEFALSGGK</sequence>
<feature type="domain" description="Glycosyl transferase family 28 C-terminal" evidence="4">
    <location>
        <begin position="124"/>
        <end position="268"/>
    </location>
</feature>
<accession>A0A6J6BJA2</accession>
<dbReference type="PANTHER" id="PTHR21015:SF22">
    <property type="entry name" value="GLYCOSYLTRANSFERASE"/>
    <property type="match status" value="1"/>
</dbReference>
<dbReference type="EMBL" id="CAEZSD010000132">
    <property type="protein sequence ID" value="CAB4539096.1"/>
    <property type="molecule type" value="Genomic_DNA"/>
</dbReference>
<dbReference type="AlphaFoldDB" id="A0A6J6BJA2"/>
<dbReference type="InterPro" id="IPR004276">
    <property type="entry name" value="GlycoTrans_28_N"/>
</dbReference>
<evidence type="ECO:0000259" key="4">
    <source>
        <dbReference type="Pfam" id="PF04101"/>
    </source>
</evidence>
<dbReference type="Pfam" id="PF04101">
    <property type="entry name" value="Glyco_tran_28_C"/>
    <property type="match status" value="1"/>
</dbReference>
<evidence type="ECO:0000256" key="2">
    <source>
        <dbReference type="ARBA" id="ARBA00022679"/>
    </source>
</evidence>
<reference evidence="5" key="1">
    <citation type="submission" date="2020-05" db="EMBL/GenBank/DDBJ databases">
        <authorList>
            <person name="Chiriac C."/>
            <person name="Salcher M."/>
            <person name="Ghai R."/>
            <person name="Kavagutti S V."/>
        </authorList>
    </citation>
    <scope>NUCLEOTIDE SEQUENCE</scope>
</reference>
<dbReference type="GO" id="GO:0016758">
    <property type="term" value="F:hexosyltransferase activity"/>
    <property type="evidence" value="ECO:0007669"/>
    <property type="project" value="InterPro"/>
</dbReference>
<gene>
    <name evidence="5" type="ORF">UFOPK1399_00945</name>
</gene>
<name>A0A6J6BJA2_9ZZZZ</name>
<dbReference type="SUPFAM" id="SSF53756">
    <property type="entry name" value="UDP-Glycosyltransferase/glycogen phosphorylase"/>
    <property type="match status" value="1"/>
</dbReference>
<evidence type="ECO:0000313" key="5">
    <source>
        <dbReference type="EMBL" id="CAB4539096.1"/>
    </source>
</evidence>